<evidence type="ECO:0000256" key="4">
    <source>
        <dbReference type="ARBA" id="ARBA00030180"/>
    </source>
</evidence>
<evidence type="ECO:0000256" key="3">
    <source>
        <dbReference type="ARBA" id="ARBA00022737"/>
    </source>
</evidence>
<dbReference type="InterPro" id="IPR000938">
    <property type="entry name" value="CAP-Gly_domain"/>
</dbReference>
<dbReference type="PANTHER" id="PTHR46652">
    <property type="entry name" value="LEUCINE-RICH REPEAT AND IQ DOMAIN-CONTAINING PROTEIN 1-RELATED"/>
    <property type="match status" value="1"/>
</dbReference>
<dbReference type="Gene3D" id="2.30.30.190">
    <property type="entry name" value="CAP Gly-rich-like domain"/>
    <property type="match status" value="1"/>
</dbReference>
<comment type="caution">
    <text evidence="7">The sequence shown here is derived from an EMBL/GenBank/DDBJ whole genome shotgun (WGS) entry which is preliminary data.</text>
</comment>
<dbReference type="Proteomes" id="UP001174909">
    <property type="component" value="Unassembled WGS sequence"/>
</dbReference>
<proteinExistence type="predicted"/>
<evidence type="ECO:0000259" key="6">
    <source>
        <dbReference type="PROSITE" id="PS50245"/>
    </source>
</evidence>
<dbReference type="SMART" id="SM01052">
    <property type="entry name" value="CAP_GLY"/>
    <property type="match status" value="1"/>
</dbReference>
<protein>
    <recommendedName>
        <fullName evidence="1">Tubulin-specific chaperone E</fullName>
    </recommendedName>
    <alternativeName>
        <fullName evidence="4">Tubulin-folding cofactor E</fullName>
    </alternativeName>
</protein>
<dbReference type="Pfam" id="PF01302">
    <property type="entry name" value="CAP_GLY"/>
    <property type="match status" value="1"/>
</dbReference>
<reference evidence="7" key="1">
    <citation type="submission" date="2023-03" db="EMBL/GenBank/DDBJ databases">
        <authorList>
            <person name="Steffen K."/>
            <person name="Cardenas P."/>
        </authorList>
    </citation>
    <scope>NUCLEOTIDE SEQUENCE</scope>
</reference>
<feature type="region of interest" description="Disordered" evidence="5">
    <location>
        <begin position="94"/>
        <end position="113"/>
    </location>
</feature>
<accession>A0AA35WCZ0</accession>
<gene>
    <name evidence="7" type="ORF">GBAR_LOCUS6677</name>
</gene>
<evidence type="ECO:0000256" key="5">
    <source>
        <dbReference type="SAM" id="MobiDB-lite"/>
    </source>
</evidence>
<dbReference type="AlphaFoldDB" id="A0AA35WCZ0"/>
<dbReference type="SUPFAM" id="SSF52058">
    <property type="entry name" value="L domain-like"/>
    <property type="match status" value="1"/>
</dbReference>
<dbReference type="InterPro" id="IPR050836">
    <property type="entry name" value="SDS22/Internalin_LRR"/>
</dbReference>
<dbReference type="EMBL" id="CASHTH010001007">
    <property type="protein sequence ID" value="CAI8010075.1"/>
    <property type="molecule type" value="Genomic_DNA"/>
</dbReference>
<keyword evidence="8" id="KW-1185">Reference proteome</keyword>
<name>A0AA35WCZ0_GEOBA</name>
<dbReference type="Gene3D" id="3.80.10.10">
    <property type="entry name" value="Ribonuclease Inhibitor"/>
    <property type="match status" value="2"/>
</dbReference>
<evidence type="ECO:0000313" key="8">
    <source>
        <dbReference type="Proteomes" id="UP001174909"/>
    </source>
</evidence>
<keyword evidence="2" id="KW-0433">Leucine-rich repeat</keyword>
<dbReference type="InterPro" id="IPR032675">
    <property type="entry name" value="LRR_dom_sf"/>
</dbReference>
<evidence type="ECO:0000256" key="1">
    <source>
        <dbReference type="ARBA" id="ARBA00015004"/>
    </source>
</evidence>
<sequence>MESADAAEGFVVGARCCFDGYYATIRFVGEVPPAKGVWVGVEWDDASRGKHSGDHEGTQYFTCSKPGSGSFVRPRKVTLGYSFIEALRKRYAETSAETTERGGGGGGGGGKGEEDMFVISRNSLVTPVEMVGADMIKKKTSQLTKLGSVSTSLRGMLVSSVGPPGEISTVAPNIQELDMSTNHLLSSWETLAGICSQLTHLHSLNLSENFALSVPGDPRTLTPAFRQVKELTMNKMQLSWSQVCVVVSMFPGLERFHCCENLISEISSQPPLQSLRLITLEENQLSSWDSVFHLAPLPSLEILILNDNQIPQIFSPETDGRSPGFLELKSLSICRNRLHDWSSIIALDSMPALRELKIKGNPLFEGESGLNSRELVIAQLPRLQGLNGSPVSVVAMTTSHTHYLRVKPRLSPPCLGAAARVCLCVLESACSEESL</sequence>
<dbReference type="PANTHER" id="PTHR46652:SF8">
    <property type="entry name" value="LEUCINE RICH REPEAT CONTAINING 23"/>
    <property type="match status" value="1"/>
</dbReference>
<organism evidence="7 8">
    <name type="scientific">Geodia barretti</name>
    <name type="common">Barrett's horny sponge</name>
    <dbReference type="NCBI Taxonomy" id="519541"/>
    <lineage>
        <taxon>Eukaryota</taxon>
        <taxon>Metazoa</taxon>
        <taxon>Porifera</taxon>
        <taxon>Demospongiae</taxon>
        <taxon>Heteroscleromorpha</taxon>
        <taxon>Tetractinellida</taxon>
        <taxon>Astrophorina</taxon>
        <taxon>Geodiidae</taxon>
        <taxon>Geodia</taxon>
    </lineage>
</organism>
<evidence type="ECO:0000256" key="2">
    <source>
        <dbReference type="ARBA" id="ARBA00022614"/>
    </source>
</evidence>
<feature type="domain" description="CAP-Gly" evidence="6">
    <location>
        <begin position="29"/>
        <end position="73"/>
    </location>
</feature>
<dbReference type="PROSITE" id="PS50245">
    <property type="entry name" value="CAP_GLY_2"/>
    <property type="match status" value="1"/>
</dbReference>
<keyword evidence="3" id="KW-0677">Repeat</keyword>
<dbReference type="InterPro" id="IPR036859">
    <property type="entry name" value="CAP-Gly_dom_sf"/>
</dbReference>
<feature type="compositionally biased region" description="Gly residues" evidence="5">
    <location>
        <begin position="101"/>
        <end position="110"/>
    </location>
</feature>
<dbReference type="SUPFAM" id="SSF74924">
    <property type="entry name" value="Cap-Gly domain"/>
    <property type="match status" value="1"/>
</dbReference>
<evidence type="ECO:0000313" key="7">
    <source>
        <dbReference type="EMBL" id="CAI8010075.1"/>
    </source>
</evidence>